<sequence>PCSSRVIQIQPQEFSDANDNHQHAPATPTYTGSTITTSTHITTTVQAFTQCDAAGQHIVTILPPTSQISTSPPSMVLSTPTPTADPYGSQLFTTSSSTRDLLAQVEEPKEGRECVPLPFFRWNLSSFAREKYAPLLLKPETKTVVVIVFVALLSLSLYGTTMVHDGLYLTDIVPRDTKEYDFITAQFKYFSFYNMYLVTMDGFDYARSQRQLLQLHNAFNSVKYVVKDSNHKLPRMWLHYFQDWLK</sequence>
<organism evidence="8 9">
    <name type="scientific">Cirrhinus mrigala</name>
    <name type="common">Mrigala</name>
    <dbReference type="NCBI Taxonomy" id="683832"/>
    <lineage>
        <taxon>Eukaryota</taxon>
        <taxon>Metazoa</taxon>
        <taxon>Chordata</taxon>
        <taxon>Craniata</taxon>
        <taxon>Vertebrata</taxon>
        <taxon>Euteleostomi</taxon>
        <taxon>Actinopterygii</taxon>
        <taxon>Neopterygii</taxon>
        <taxon>Teleostei</taxon>
        <taxon>Ostariophysi</taxon>
        <taxon>Cypriniformes</taxon>
        <taxon>Cyprinidae</taxon>
        <taxon>Labeoninae</taxon>
        <taxon>Labeonini</taxon>
        <taxon>Cirrhinus</taxon>
    </lineage>
</organism>
<comment type="caution">
    <text evidence="8">The sequence shown here is derived from an EMBL/GenBank/DDBJ whole genome shotgun (WGS) entry which is preliminary data.</text>
</comment>
<dbReference type="AlphaFoldDB" id="A0ABD0RSY4"/>
<evidence type="ECO:0000256" key="7">
    <source>
        <dbReference type="SAM" id="MobiDB-lite"/>
    </source>
</evidence>
<gene>
    <name evidence="8" type="ORF">M9458_004139</name>
</gene>
<dbReference type="GO" id="GO:0016020">
    <property type="term" value="C:membrane"/>
    <property type="evidence" value="ECO:0007669"/>
    <property type="project" value="UniProtKB-SubCell"/>
</dbReference>
<evidence type="ECO:0000256" key="4">
    <source>
        <dbReference type="ARBA" id="ARBA00022989"/>
    </source>
</evidence>
<dbReference type="PANTHER" id="PTHR46022:SF3">
    <property type="entry name" value="PROTEIN PATCHED HOMOLOG 2"/>
    <property type="match status" value="1"/>
</dbReference>
<dbReference type="PANTHER" id="PTHR46022">
    <property type="entry name" value="PROTEIN PATCHED"/>
    <property type="match status" value="1"/>
</dbReference>
<feature type="non-terminal residue" evidence="8">
    <location>
        <position position="1"/>
    </location>
</feature>
<comment type="similarity">
    <text evidence="2">Belongs to the patched family.</text>
</comment>
<evidence type="ECO:0000313" key="8">
    <source>
        <dbReference type="EMBL" id="KAL0200952.1"/>
    </source>
</evidence>
<comment type="subcellular location">
    <subcellularLocation>
        <location evidence="1">Membrane</location>
        <topology evidence="1">Multi-pass membrane protein</topology>
    </subcellularLocation>
</comment>
<dbReference type="EMBL" id="JAMKFB020000002">
    <property type="protein sequence ID" value="KAL0200952.1"/>
    <property type="molecule type" value="Genomic_DNA"/>
</dbReference>
<protein>
    <recommendedName>
        <fullName evidence="10">Patched</fullName>
    </recommendedName>
</protein>
<evidence type="ECO:0000313" key="9">
    <source>
        <dbReference type="Proteomes" id="UP001529510"/>
    </source>
</evidence>
<keyword evidence="6" id="KW-0325">Glycoprotein</keyword>
<evidence type="ECO:0000256" key="3">
    <source>
        <dbReference type="ARBA" id="ARBA00022692"/>
    </source>
</evidence>
<name>A0ABD0RSY4_CIRMR</name>
<keyword evidence="5" id="KW-0472">Membrane</keyword>
<evidence type="ECO:0000256" key="6">
    <source>
        <dbReference type="ARBA" id="ARBA00023180"/>
    </source>
</evidence>
<reference evidence="8 9" key="1">
    <citation type="submission" date="2024-05" db="EMBL/GenBank/DDBJ databases">
        <title>Genome sequencing and assembly of Indian major carp, Cirrhinus mrigala (Hamilton, 1822).</title>
        <authorList>
            <person name="Mohindra V."/>
            <person name="Chowdhury L.M."/>
            <person name="Lal K."/>
            <person name="Jena J.K."/>
        </authorList>
    </citation>
    <scope>NUCLEOTIDE SEQUENCE [LARGE SCALE GENOMIC DNA]</scope>
    <source>
        <strain evidence="8">CM1030</strain>
        <tissue evidence="8">Blood</tissue>
    </source>
</reference>
<keyword evidence="3" id="KW-0812">Transmembrane</keyword>
<feature type="region of interest" description="Disordered" evidence="7">
    <location>
        <begin position="14"/>
        <end position="33"/>
    </location>
</feature>
<feature type="non-terminal residue" evidence="8">
    <location>
        <position position="246"/>
    </location>
</feature>
<evidence type="ECO:0000256" key="1">
    <source>
        <dbReference type="ARBA" id="ARBA00004141"/>
    </source>
</evidence>
<accession>A0ABD0RSY4</accession>
<dbReference type="Proteomes" id="UP001529510">
    <property type="component" value="Unassembled WGS sequence"/>
</dbReference>
<evidence type="ECO:0008006" key="10">
    <source>
        <dbReference type="Google" id="ProtNLM"/>
    </source>
</evidence>
<proteinExistence type="inferred from homology"/>
<evidence type="ECO:0000256" key="2">
    <source>
        <dbReference type="ARBA" id="ARBA00005585"/>
    </source>
</evidence>
<keyword evidence="4" id="KW-1133">Transmembrane helix</keyword>
<evidence type="ECO:0000256" key="5">
    <source>
        <dbReference type="ARBA" id="ARBA00023136"/>
    </source>
</evidence>
<keyword evidence="9" id="KW-1185">Reference proteome</keyword>